<keyword evidence="2" id="KW-1185">Reference proteome</keyword>
<name>A0ACC0UJ75_9AGAM</name>
<comment type="caution">
    <text evidence="1">The sequence shown here is derived from an EMBL/GenBank/DDBJ whole genome shotgun (WGS) entry which is preliminary data.</text>
</comment>
<sequence length="441" mass="46864">MSGTPGPSNTGKAIASLAKIPSDTTRAGTQKMKFVPTLPIRRKKENSRPRPKPPPYLASCPPTAAAAAGARGAVAVAGDAPRGGRGDAPSRPPPQEMTASGPFAMGPSQAGSSAWHGGPRVTATPTAPHGLADAAALGANLTKTTAPTLKKERAERRAQVDEEAEAYSDPDEGVEIVDMRDVHAMDWMAPEGLKLKRAREKAKRAVGEVKKEEEGPPLAAKEKGARVLVVGIFVTAAVSGPTDAGDINLANALDLSESEEEEEMEDIIHDFSRDREDQGLRQERLYFFQFPAPFPTFVSQSPALSEPSRSDGAPASEGKRVSFSADTKPPAVMPEDVDKERPPAHVDGVIGQLEMYQSGAVKMRLANDILLDVTAATQPSFLQQAVHVDRESKDLRVLGEISKRFVVTPDIDSLLAAMTQADDAATATKFDIDGLFSMDTT</sequence>
<accession>A0ACC0UJ75</accession>
<gene>
    <name evidence="1" type="ORF">F5148DRAFT_1009417</name>
</gene>
<protein>
    <submittedName>
        <fullName evidence="1">RNA polymerase III RPC4-domain-containing protein</fullName>
    </submittedName>
</protein>
<evidence type="ECO:0000313" key="1">
    <source>
        <dbReference type="EMBL" id="KAI9511611.1"/>
    </source>
</evidence>
<dbReference type="EMBL" id="JAGFNK010000020">
    <property type="protein sequence ID" value="KAI9511611.1"/>
    <property type="molecule type" value="Genomic_DNA"/>
</dbReference>
<dbReference type="Proteomes" id="UP001207468">
    <property type="component" value="Unassembled WGS sequence"/>
</dbReference>
<evidence type="ECO:0000313" key="2">
    <source>
        <dbReference type="Proteomes" id="UP001207468"/>
    </source>
</evidence>
<organism evidence="1 2">
    <name type="scientific">Russula earlei</name>
    <dbReference type="NCBI Taxonomy" id="71964"/>
    <lineage>
        <taxon>Eukaryota</taxon>
        <taxon>Fungi</taxon>
        <taxon>Dikarya</taxon>
        <taxon>Basidiomycota</taxon>
        <taxon>Agaricomycotina</taxon>
        <taxon>Agaricomycetes</taxon>
        <taxon>Russulales</taxon>
        <taxon>Russulaceae</taxon>
        <taxon>Russula</taxon>
    </lineage>
</organism>
<reference evidence="1" key="1">
    <citation type="submission" date="2021-03" db="EMBL/GenBank/DDBJ databases">
        <title>Evolutionary priming and transition to the ectomycorrhizal habit in an iconic lineage of mushroom-forming fungi: is preadaptation a requirement?</title>
        <authorList>
            <consortium name="DOE Joint Genome Institute"/>
            <person name="Looney B.P."/>
            <person name="Miyauchi S."/>
            <person name="Morin E."/>
            <person name="Drula E."/>
            <person name="Courty P.E."/>
            <person name="Chicoki N."/>
            <person name="Fauchery L."/>
            <person name="Kohler A."/>
            <person name="Kuo A."/>
            <person name="LaButti K."/>
            <person name="Pangilinan J."/>
            <person name="Lipzen A."/>
            <person name="Riley R."/>
            <person name="Andreopoulos W."/>
            <person name="He G."/>
            <person name="Johnson J."/>
            <person name="Barry K.W."/>
            <person name="Grigoriev I.V."/>
            <person name="Nagy L."/>
            <person name="Hibbett D."/>
            <person name="Henrissat B."/>
            <person name="Matheny P.B."/>
            <person name="Labbe J."/>
            <person name="Martin A.F."/>
        </authorList>
    </citation>
    <scope>NUCLEOTIDE SEQUENCE</scope>
    <source>
        <strain evidence="1">BPL698</strain>
    </source>
</reference>
<proteinExistence type="predicted"/>